<protein>
    <submittedName>
        <fullName evidence="1">Uncharacterized protein</fullName>
    </submittedName>
</protein>
<dbReference type="STRING" id="50990.A0A4Y7QD41"/>
<dbReference type="OrthoDB" id="3335814at2759"/>
<dbReference type="AlphaFoldDB" id="A0A4Y7QD41"/>
<accession>A0A4Y7QD41</accession>
<organism evidence="1 2">
    <name type="scientific">Rickenella mellea</name>
    <dbReference type="NCBI Taxonomy" id="50990"/>
    <lineage>
        <taxon>Eukaryota</taxon>
        <taxon>Fungi</taxon>
        <taxon>Dikarya</taxon>
        <taxon>Basidiomycota</taxon>
        <taxon>Agaricomycotina</taxon>
        <taxon>Agaricomycetes</taxon>
        <taxon>Hymenochaetales</taxon>
        <taxon>Rickenellaceae</taxon>
        <taxon>Rickenella</taxon>
    </lineage>
</organism>
<reference evidence="1 2" key="1">
    <citation type="submission" date="2018-06" db="EMBL/GenBank/DDBJ databases">
        <title>A transcriptomic atlas of mushroom development highlights an independent origin of complex multicellularity.</title>
        <authorList>
            <consortium name="DOE Joint Genome Institute"/>
            <person name="Krizsan K."/>
            <person name="Almasi E."/>
            <person name="Merenyi Z."/>
            <person name="Sahu N."/>
            <person name="Viragh M."/>
            <person name="Koszo T."/>
            <person name="Mondo S."/>
            <person name="Kiss B."/>
            <person name="Balint B."/>
            <person name="Kues U."/>
            <person name="Barry K."/>
            <person name="Hegedus J.C."/>
            <person name="Henrissat B."/>
            <person name="Johnson J."/>
            <person name="Lipzen A."/>
            <person name="Ohm R."/>
            <person name="Nagy I."/>
            <person name="Pangilinan J."/>
            <person name="Yan J."/>
            <person name="Xiong Y."/>
            <person name="Grigoriev I.V."/>
            <person name="Hibbett D.S."/>
            <person name="Nagy L.G."/>
        </authorList>
    </citation>
    <scope>NUCLEOTIDE SEQUENCE [LARGE SCALE GENOMIC DNA]</scope>
    <source>
        <strain evidence="1 2">SZMC22713</strain>
    </source>
</reference>
<dbReference type="VEuPathDB" id="FungiDB:BD410DRAFT_785474"/>
<dbReference type="Proteomes" id="UP000294933">
    <property type="component" value="Unassembled WGS sequence"/>
</dbReference>
<name>A0A4Y7QD41_9AGAM</name>
<evidence type="ECO:0000313" key="2">
    <source>
        <dbReference type="Proteomes" id="UP000294933"/>
    </source>
</evidence>
<proteinExistence type="predicted"/>
<sequence length="451" mass="50124">MLLSPASSSGGLPSAGFWSKITKKGKDNDRQMQMHQMHNQLARQRFLTLVHGEMETVRMLPPTYGELDALARDWVKPPPEANFSLRIPVEFASFQAARFISGPFIWIDSDDSYQIAIAGVQGSRVEICSDAPPPPDEPASPPPPPVLEMEGIFNLELNKGQHVAIDVTISSDELDMSRTEDGTTVAGIFLGRLDIVNDGDTHRMEFSGARLQGEQKTPDFNDSLVVSKLAVAAKPTTAKCTLSILAPEQQYCEVNVTVSPYWTIGMTWPPAENLIDNKFKYFLRTHPGGALEHFDTESVVTSLYYEAIPDPGSVDPQTYISSRNSFAMSLREFIPHISKVLENLGLTLQARTNFINNNIAAFSAHKNIAYRFMAPGRLAAAIDISVTADPCIWTRIFLMFRGISDEEMGDFIDSGEKEANHYNWRELVGWTEASKDSAHFRVLETSIFELS</sequence>
<evidence type="ECO:0000313" key="1">
    <source>
        <dbReference type="EMBL" id="TDL24769.1"/>
    </source>
</evidence>
<dbReference type="EMBL" id="ML170165">
    <property type="protein sequence ID" value="TDL24769.1"/>
    <property type="molecule type" value="Genomic_DNA"/>
</dbReference>
<keyword evidence="2" id="KW-1185">Reference proteome</keyword>
<gene>
    <name evidence="1" type="ORF">BD410DRAFT_785474</name>
</gene>